<keyword evidence="4" id="KW-1185">Reference proteome</keyword>
<dbReference type="GO" id="GO:0042981">
    <property type="term" value="P:regulation of apoptotic process"/>
    <property type="evidence" value="ECO:0007669"/>
    <property type="project" value="InterPro"/>
</dbReference>
<reference evidence="5" key="1">
    <citation type="submission" date="2025-08" db="UniProtKB">
        <authorList>
            <consortium name="RefSeq"/>
        </authorList>
    </citation>
    <scope>IDENTIFICATION</scope>
    <source>
        <tissue evidence="5">Gonad</tissue>
    </source>
</reference>
<dbReference type="Pfam" id="PF00531">
    <property type="entry name" value="Death"/>
    <property type="match status" value="1"/>
</dbReference>
<dbReference type="GO" id="GO:0007165">
    <property type="term" value="P:signal transduction"/>
    <property type="evidence" value="ECO:0007669"/>
    <property type="project" value="InterPro"/>
</dbReference>
<dbReference type="KEGG" id="bbel:109477425"/>
<dbReference type="PANTHER" id="PTHR15077">
    <property type="entry name" value="FAS-ASSOCIATING DEATH DOMAIN-CONTAINING PROTEIN FADD"/>
    <property type="match status" value="1"/>
</dbReference>
<evidence type="ECO:0000313" key="4">
    <source>
        <dbReference type="Proteomes" id="UP000515135"/>
    </source>
</evidence>
<dbReference type="Proteomes" id="UP000515135">
    <property type="component" value="Unplaced"/>
</dbReference>
<dbReference type="InterPro" id="IPR001875">
    <property type="entry name" value="DED_dom"/>
</dbReference>
<dbReference type="RefSeq" id="XP_019634250.1">
    <property type="nucleotide sequence ID" value="XM_019778691.1"/>
</dbReference>
<dbReference type="SUPFAM" id="SSF47986">
    <property type="entry name" value="DEATH domain"/>
    <property type="match status" value="2"/>
</dbReference>
<dbReference type="AlphaFoldDB" id="A0A6P4YY15"/>
<dbReference type="CDD" id="cd00045">
    <property type="entry name" value="DED"/>
    <property type="match status" value="1"/>
</dbReference>
<dbReference type="InterPro" id="IPR016729">
    <property type="entry name" value="FADD"/>
</dbReference>
<sequence>MSSQISARVRLYHKIYENLVDSDVKSLRAMLATDNKLGRARLEKANPQEICIMLEEAGVIGKGNLGLLIELLSALGQRRLAEEARKVEEEEQKALQSENERKKDNDVVDSLERLAVRSSEADNTSSRVTEQQLNKLAGNLGSEWENLTIHLGMKKADVDRFKAENPFNMRSQIFSMFVDWKAKTAKDATVEKLVSELRSFGIDQDKFEFLLNET</sequence>
<evidence type="ECO:0000256" key="1">
    <source>
        <dbReference type="SAM" id="Coils"/>
    </source>
</evidence>
<name>A0A6P4YY15_BRABE</name>
<dbReference type="InterPro" id="IPR011029">
    <property type="entry name" value="DEATH-like_dom_sf"/>
</dbReference>
<accession>A0A6P4YY15</accession>
<evidence type="ECO:0000259" key="3">
    <source>
        <dbReference type="PROSITE" id="PS50168"/>
    </source>
</evidence>
<dbReference type="GeneID" id="109477425"/>
<organism evidence="4 5">
    <name type="scientific">Branchiostoma belcheri</name>
    <name type="common">Amphioxus</name>
    <dbReference type="NCBI Taxonomy" id="7741"/>
    <lineage>
        <taxon>Eukaryota</taxon>
        <taxon>Metazoa</taxon>
        <taxon>Chordata</taxon>
        <taxon>Cephalochordata</taxon>
        <taxon>Leptocardii</taxon>
        <taxon>Amphioxiformes</taxon>
        <taxon>Branchiostomatidae</taxon>
        <taxon>Branchiostoma</taxon>
    </lineage>
</organism>
<feature type="domain" description="Death" evidence="2">
    <location>
        <begin position="129"/>
        <end position="201"/>
    </location>
</feature>
<dbReference type="PROSITE" id="PS50168">
    <property type="entry name" value="DED"/>
    <property type="match status" value="1"/>
</dbReference>
<gene>
    <name evidence="5" type="primary">LOC109477425</name>
</gene>
<dbReference type="OrthoDB" id="10031931at2759"/>
<proteinExistence type="predicted"/>
<keyword evidence="1" id="KW-0175">Coiled coil</keyword>
<dbReference type="PROSITE" id="PS50017">
    <property type="entry name" value="DEATH_DOMAIN"/>
    <property type="match status" value="1"/>
</dbReference>
<protein>
    <submittedName>
        <fullName evidence="5">Death domain-containing protein CRADD-like</fullName>
    </submittedName>
</protein>
<dbReference type="SMART" id="SM00005">
    <property type="entry name" value="DEATH"/>
    <property type="match status" value="1"/>
</dbReference>
<dbReference type="Gene3D" id="1.10.533.10">
    <property type="entry name" value="Death Domain, Fas"/>
    <property type="match status" value="2"/>
</dbReference>
<dbReference type="InterPro" id="IPR000488">
    <property type="entry name" value="Death_dom"/>
</dbReference>
<evidence type="ECO:0000313" key="5">
    <source>
        <dbReference type="RefSeq" id="XP_019634250.1"/>
    </source>
</evidence>
<evidence type="ECO:0000259" key="2">
    <source>
        <dbReference type="PROSITE" id="PS50017"/>
    </source>
</evidence>
<feature type="domain" description="DED" evidence="3">
    <location>
        <begin position="7"/>
        <end position="86"/>
    </location>
</feature>
<feature type="coiled-coil region" evidence="1">
    <location>
        <begin position="77"/>
        <end position="105"/>
    </location>
</feature>